<comment type="caution">
    <text evidence="3">The sequence shown here is derived from an EMBL/GenBank/DDBJ whole genome shotgun (WGS) entry which is preliminary data.</text>
</comment>
<dbReference type="PROSITE" id="PS51257">
    <property type="entry name" value="PROKAR_LIPOPROTEIN"/>
    <property type="match status" value="1"/>
</dbReference>
<keyword evidence="1" id="KW-0732">Signal</keyword>
<dbReference type="EMBL" id="PIQA01000011">
    <property type="protein sequence ID" value="RUO62690.1"/>
    <property type="molecule type" value="Genomic_DNA"/>
</dbReference>
<feature type="chain" id="PRO_5019465312" description="DUF4382 domain-containing protein" evidence="1">
    <location>
        <begin position="18"/>
        <end position="332"/>
    </location>
</feature>
<sequence length="332" mass="35180">MRLFAYTTLALATVTLAACGGSDDDPTTPDTAQFTLGVSDAPVDNAESVVACFNAVELTGNGNGTQTFTVGDDLEAPEENDLCLDGEGNPIPNTIGIDLLEFTGNESMVFLENAEIEAGQYGQLRLVMADGSYIMTDTNGDGEAEQVPVQVPSNELKLDGFIADAGGNLNFTVEFDLRHAMTNPVGQEHYILKPRGVRLVDNSAVGHLKGTVAEGALLFNEACTVAPEDESQPVAYVYLYEGSDLEASALADNGGSEENEPYASTAVYFDGVDTYDFTMGFIATGEYTAALTCNDADDPEADDDIEFFLTENVTIEASSEPVELEFVGAASE</sequence>
<gene>
    <name evidence="3" type="ORF">CWI73_09440</name>
</gene>
<dbReference type="RefSeq" id="WP_126752560.1">
    <property type="nucleotide sequence ID" value="NZ_JBHUMT010000004.1"/>
</dbReference>
<evidence type="ECO:0000313" key="4">
    <source>
        <dbReference type="Proteomes" id="UP000288361"/>
    </source>
</evidence>
<protein>
    <recommendedName>
        <fullName evidence="2">DUF4382 domain-containing protein</fullName>
    </recommendedName>
</protein>
<reference evidence="3 4" key="1">
    <citation type="journal article" date="2011" name="Front. Microbiol.">
        <title>Genomic signatures of strain selection and enhancement in Bacillus atrophaeus var. globigii, a historical biowarfare simulant.</title>
        <authorList>
            <person name="Gibbons H.S."/>
            <person name="Broomall S.M."/>
            <person name="McNew L.A."/>
            <person name="Daligault H."/>
            <person name="Chapman C."/>
            <person name="Bruce D."/>
            <person name="Karavis M."/>
            <person name="Krepps M."/>
            <person name="McGregor P.A."/>
            <person name="Hong C."/>
            <person name="Park K.H."/>
            <person name="Akmal A."/>
            <person name="Feldman A."/>
            <person name="Lin J.S."/>
            <person name="Chang W.E."/>
            <person name="Higgs B.W."/>
            <person name="Demirev P."/>
            <person name="Lindquist J."/>
            <person name="Liem A."/>
            <person name="Fochler E."/>
            <person name="Read T.D."/>
            <person name="Tapia R."/>
            <person name="Johnson S."/>
            <person name="Bishop-Lilly K.A."/>
            <person name="Detter C."/>
            <person name="Han C."/>
            <person name="Sozhamannan S."/>
            <person name="Rosenzweig C.N."/>
            <person name="Skowronski E.W."/>
        </authorList>
    </citation>
    <scope>NUCLEOTIDE SEQUENCE [LARGE SCALE GENOMIC DNA]</scope>
    <source>
        <strain evidence="3 4">TPS4-2</strain>
    </source>
</reference>
<feature type="signal peptide" evidence="1">
    <location>
        <begin position="1"/>
        <end position="17"/>
    </location>
</feature>
<dbReference type="Pfam" id="PF14321">
    <property type="entry name" value="DUF4382"/>
    <property type="match status" value="1"/>
</dbReference>
<evidence type="ECO:0000259" key="2">
    <source>
        <dbReference type="Pfam" id="PF14321"/>
    </source>
</evidence>
<dbReference type="InterPro" id="IPR025491">
    <property type="entry name" value="DUF4382"/>
</dbReference>
<evidence type="ECO:0000256" key="1">
    <source>
        <dbReference type="SAM" id="SignalP"/>
    </source>
</evidence>
<organism evidence="3 4">
    <name type="scientific">Idiomarina piscisalsi</name>
    <dbReference type="NCBI Taxonomy" id="1096243"/>
    <lineage>
        <taxon>Bacteria</taxon>
        <taxon>Pseudomonadati</taxon>
        <taxon>Pseudomonadota</taxon>
        <taxon>Gammaproteobacteria</taxon>
        <taxon>Alteromonadales</taxon>
        <taxon>Idiomarinaceae</taxon>
        <taxon>Idiomarina</taxon>
    </lineage>
</organism>
<evidence type="ECO:0000313" key="3">
    <source>
        <dbReference type="EMBL" id="RUO62690.1"/>
    </source>
</evidence>
<name>A0A432YP09_9GAMM</name>
<dbReference type="Proteomes" id="UP000288361">
    <property type="component" value="Unassembled WGS sequence"/>
</dbReference>
<proteinExistence type="predicted"/>
<feature type="domain" description="DUF4382" evidence="2">
    <location>
        <begin position="31"/>
        <end position="194"/>
    </location>
</feature>
<dbReference type="AlphaFoldDB" id="A0A432YP09"/>
<accession>A0A432YP09</accession>